<accession>A0A7X1JC09</accession>
<evidence type="ECO:0000256" key="1">
    <source>
        <dbReference type="SAM" id="MobiDB-lite"/>
    </source>
</evidence>
<dbReference type="EMBL" id="JACMSF010000099">
    <property type="protein sequence ID" value="MBC2907920.1"/>
    <property type="molecule type" value="Genomic_DNA"/>
</dbReference>
<feature type="signal peptide" evidence="2">
    <location>
        <begin position="1"/>
        <end position="20"/>
    </location>
</feature>
<proteinExistence type="predicted"/>
<comment type="caution">
    <text evidence="3">The sequence shown here is derived from an EMBL/GenBank/DDBJ whole genome shotgun (WGS) entry which is preliminary data.</text>
</comment>
<feature type="chain" id="PRO_5039510702" description="Secreted protein" evidence="2">
    <location>
        <begin position="21"/>
        <end position="303"/>
    </location>
</feature>
<dbReference type="Proteomes" id="UP000584670">
    <property type="component" value="Unassembled WGS sequence"/>
</dbReference>
<reference evidence="3 4" key="1">
    <citation type="submission" date="2020-08" db="EMBL/GenBank/DDBJ databases">
        <title>Streptomyces sp. PSKA01 genome sequencing and assembly.</title>
        <authorList>
            <person name="Mandal S."/>
            <person name="Maiti P.K."/>
            <person name="Das P."/>
        </authorList>
    </citation>
    <scope>NUCLEOTIDE SEQUENCE [LARGE SCALE GENOMIC DNA]</scope>
    <source>
        <strain evidence="3 4">PSKA01</strain>
    </source>
</reference>
<protein>
    <recommendedName>
        <fullName evidence="5">Secreted protein</fullName>
    </recommendedName>
</protein>
<evidence type="ECO:0000313" key="4">
    <source>
        <dbReference type="Proteomes" id="UP000584670"/>
    </source>
</evidence>
<evidence type="ECO:0008006" key="5">
    <source>
        <dbReference type="Google" id="ProtNLM"/>
    </source>
</evidence>
<evidence type="ECO:0000313" key="3">
    <source>
        <dbReference type="EMBL" id="MBC2907920.1"/>
    </source>
</evidence>
<dbReference type="RefSeq" id="WP_186287852.1">
    <property type="nucleotide sequence ID" value="NZ_JACMSF010000099.1"/>
</dbReference>
<feature type="region of interest" description="Disordered" evidence="1">
    <location>
        <begin position="25"/>
        <end position="46"/>
    </location>
</feature>
<organism evidence="3 4">
    <name type="scientific">Streptomyces cupreus</name>
    <dbReference type="NCBI Taxonomy" id="2759956"/>
    <lineage>
        <taxon>Bacteria</taxon>
        <taxon>Bacillati</taxon>
        <taxon>Actinomycetota</taxon>
        <taxon>Actinomycetes</taxon>
        <taxon>Kitasatosporales</taxon>
        <taxon>Streptomycetaceae</taxon>
        <taxon>Streptomyces</taxon>
    </lineage>
</organism>
<keyword evidence="4" id="KW-1185">Reference proteome</keyword>
<dbReference type="AlphaFoldDB" id="A0A7X1JC09"/>
<feature type="region of interest" description="Disordered" evidence="1">
    <location>
        <begin position="146"/>
        <end position="166"/>
    </location>
</feature>
<evidence type="ECO:0000256" key="2">
    <source>
        <dbReference type="SAM" id="SignalP"/>
    </source>
</evidence>
<keyword evidence="2" id="KW-0732">Signal</keyword>
<gene>
    <name evidence="3" type="ORF">H4N64_41770</name>
</gene>
<name>A0A7X1JC09_9ACTN</name>
<sequence length="303" mass="33121">MAAVGITAALAVSVPLVLTAGDDAPAAEGETTRQKADRAATDPATADEDLVLSLPLAEYSLTREQQVVLDRAQIKLQESCVRRLSSTTLPRREVPDATAAQEPSRRYGLMDLDSAKRYGYQQPDSPAGDASLPRPDATQQMLLTGHTRSGDPVKTYKGRPVPEGGCSTEARSEVYGDHDKQPGIAAAQQIDVEGYELSLRDSQVVDAFSDWSKCMKSAGYSYESPLKVTDDPEFADADYSDRERAVAEADVTCKLDVRLPQTWLAVESAIQKKMIGQNRSELDKLSQSQRRMVERARSILEKN</sequence>
<feature type="compositionally biased region" description="Basic and acidic residues" evidence="1">
    <location>
        <begin position="30"/>
        <end position="40"/>
    </location>
</feature>